<sequence length="49" mass="5892">MLLILQIGSNLYRYVKTLGMAFLQHMNMKFPVIINKFHYTYKQDIIKTL</sequence>
<protein>
    <submittedName>
        <fullName evidence="1">Uncharacterized protein</fullName>
    </submittedName>
</protein>
<accession>A0A0L7QT40</accession>
<gene>
    <name evidence="1" type="ORF">WH47_03047</name>
</gene>
<evidence type="ECO:0000313" key="2">
    <source>
        <dbReference type="Proteomes" id="UP000053825"/>
    </source>
</evidence>
<organism evidence="1 2">
    <name type="scientific">Habropoda laboriosa</name>
    <dbReference type="NCBI Taxonomy" id="597456"/>
    <lineage>
        <taxon>Eukaryota</taxon>
        <taxon>Metazoa</taxon>
        <taxon>Ecdysozoa</taxon>
        <taxon>Arthropoda</taxon>
        <taxon>Hexapoda</taxon>
        <taxon>Insecta</taxon>
        <taxon>Pterygota</taxon>
        <taxon>Neoptera</taxon>
        <taxon>Endopterygota</taxon>
        <taxon>Hymenoptera</taxon>
        <taxon>Apocrita</taxon>
        <taxon>Aculeata</taxon>
        <taxon>Apoidea</taxon>
        <taxon>Anthophila</taxon>
        <taxon>Apidae</taxon>
        <taxon>Habropoda</taxon>
    </lineage>
</organism>
<evidence type="ECO:0000313" key="1">
    <source>
        <dbReference type="EMBL" id="KOC61790.1"/>
    </source>
</evidence>
<dbReference type="EMBL" id="KQ414755">
    <property type="protein sequence ID" value="KOC61790.1"/>
    <property type="molecule type" value="Genomic_DNA"/>
</dbReference>
<keyword evidence="2" id="KW-1185">Reference proteome</keyword>
<name>A0A0L7QT40_9HYME</name>
<dbReference type="Proteomes" id="UP000053825">
    <property type="component" value="Unassembled WGS sequence"/>
</dbReference>
<proteinExistence type="predicted"/>
<dbReference type="AlphaFoldDB" id="A0A0L7QT40"/>
<reference evidence="1 2" key="1">
    <citation type="submission" date="2015-07" db="EMBL/GenBank/DDBJ databases">
        <title>The genome of Habropoda laboriosa.</title>
        <authorList>
            <person name="Pan H."/>
            <person name="Kapheim K."/>
        </authorList>
    </citation>
    <scope>NUCLEOTIDE SEQUENCE [LARGE SCALE GENOMIC DNA]</scope>
    <source>
        <strain evidence="1">0110345459</strain>
    </source>
</reference>